<dbReference type="Pfam" id="PF00780">
    <property type="entry name" value="CNH"/>
    <property type="match status" value="1"/>
</dbReference>
<dbReference type="EMBL" id="JBANRG010000086">
    <property type="protein sequence ID" value="KAK7437358.1"/>
    <property type="molecule type" value="Genomic_DNA"/>
</dbReference>
<dbReference type="PANTHER" id="PTHR46572">
    <property type="entry name" value="RHO1 GDP-GTP EXCHANGE PROTEIN 1-RELATED"/>
    <property type="match status" value="1"/>
</dbReference>
<dbReference type="InterPro" id="IPR008271">
    <property type="entry name" value="Ser/Thr_kinase_AS"/>
</dbReference>
<accession>A0ABR1IRZ8</accession>
<evidence type="ECO:0000259" key="4">
    <source>
        <dbReference type="PROSITE" id="PS50011"/>
    </source>
</evidence>
<evidence type="ECO:0000313" key="7">
    <source>
        <dbReference type="Proteomes" id="UP001498398"/>
    </source>
</evidence>
<feature type="domain" description="PH" evidence="2">
    <location>
        <begin position="984"/>
        <end position="1110"/>
    </location>
</feature>
<dbReference type="Gene3D" id="1.20.900.10">
    <property type="entry name" value="Dbl homology (DH) domain"/>
    <property type="match status" value="2"/>
</dbReference>
<dbReference type="InterPro" id="IPR011009">
    <property type="entry name" value="Kinase-like_dom_sf"/>
</dbReference>
<evidence type="ECO:0000256" key="1">
    <source>
        <dbReference type="ARBA" id="ARBA00022658"/>
    </source>
</evidence>
<evidence type="ECO:0000259" key="5">
    <source>
        <dbReference type="PROSITE" id="PS50219"/>
    </source>
</evidence>
<keyword evidence="7" id="KW-1185">Reference proteome</keyword>
<evidence type="ECO:0000313" key="6">
    <source>
        <dbReference type="EMBL" id="KAK7437358.1"/>
    </source>
</evidence>
<feature type="domain" description="DH" evidence="3">
    <location>
        <begin position="760"/>
        <end position="949"/>
    </location>
</feature>
<dbReference type="InterPro" id="IPR001180">
    <property type="entry name" value="CNH_dom"/>
</dbReference>
<dbReference type="Pfam" id="PF00621">
    <property type="entry name" value="RhoGEF"/>
    <property type="match status" value="2"/>
</dbReference>
<keyword evidence="1" id="KW-0344">Guanine-nucleotide releasing factor</keyword>
<dbReference type="PROSITE" id="PS50219">
    <property type="entry name" value="CNH"/>
    <property type="match status" value="1"/>
</dbReference>
<dbReference type="PRINTS" id="PR00109">
    <property type="entry name" value="TYRKINASE"/>
</dbReference>
<dbReference type="InterPro" id="IPR001245">
    <property type="entry name" value="Ser-Thr/Tyr_kinase_cat_dom"/>
</dbReference>
<feature type="domain" description="CNH" evidence="5">
    <location>
        <begin position="1151"/>
        <end position="1476"/>
    </location>
</feature>
<evidence type="ECO:0000259" key="3">
    <source>
        <dbReference type="PROSITE" id="PS50010"/>
    </source>
</evidence>
<dbReference type="InterPro" id="IPR052233">
    <property type="entry name" value="Rho-type_GEFs"/>
</dbReference>
<dbReference type="InterPro" id="IPR000219">
    <property type="entry name" value="DH_dom"/>
</dbReference>
<dbReference type="Proteomes" id="UP001498398">
    <property type="component" value="Unassembled WGS sequence"/>
</dbReference>
<dbReference type="SUPFAM" id="SSF50729">
    <property type="entry name" value="PH domain-like"/>
    <property type="match status" value="1"/>
</dbReference>
<dbReference type="SMART" id="SM00220">
    <property type="entry name" value="S_TKc"/>
    <property type="match status" value="1"/>
</dbReference>
<dbReference type="SMART" id="SM00036">
    <property type="entry name" value="CNH"/>
    <property type="match status" value="1"/>
</dbReference>
<reference evidence="6 7" key="1">
    <citation type="submission" date="2024-01" db="EMBL/GenBank/DDBJ databases">
        <title>A draft genome for the cacao thread blight pathogen Marasmiellus scandens.</title>
        <authorList>
            <person name="Baruah I.K."/>
            <person name="Leung J."/>
            <person name="Bukari Y."/>
            <person name="Amoako-Attah I."/>
            <person name="Meinhardt L.W."/>
            <person name="Bailey B.A."/>
            <person name="Cohen S.P."/>
        </authorList>
    </citation>
    <scope>NUCLEOTIDE SEQUENCE [LARGE SCALE GENOMIC DNA]</scope>
    <source>
        <strain evidence="6 7">GH-19</strain>
    </source>
</reference>
<protein>
    <submittedName>
        <fullName evidence="6">Rho guanine nucleotide exchange factor</fullName>
    </submittedName>
</protein>
<dbReference type="Gene3D" id="2.30.29.30">
    <property type="entry name" value="Pleckstrin-homology domain (PH domain)/Phosphotyrosine-binding domain (PTB)"/>
    <property type="match status" value="1"/>
</dbReference>
<dbReference type="PANTHER" id="PTHR46572:SF1">
    <property type="entry name" value="RHO1 GUANINE NUCLEOTIDE EXCHANGE FACTOR TUS1"/>
    <property type="match status" value="1"/>
</dbReference>
<dbReference type="Pfam" id="PF07714">
    <property type="entry name" value="PK_Tyr_Ser-Thr"/>
    <property type="match status" value="1"/>
</dbReference>
<dbReference type="PROSITE" id="PS50003">
    <property type="entry name" value="PH_DOMAIN"/>
    <property type="match status" value="1"/>
</dbReference>
<dbReference type="SMART" id="SM00325">
    <property type="entry name" value="RhoGEF"/>
    <property type="match status" value="2"/>
</dbReference>
<comment type="caution">
    <text evidence="6">The sequence shown here is derived from an EMBL/GenBank/DDBJ whole genome shotgun (WGS) entry which is preliminary data.</text>
</comment>
<feature type="domain" description="DH" evidence="3">
    <location>
        <begin position="535"/>
        <end position="726"/>
    </location>
</feature>
<dbReference type="SUPFAM" id="SSF48065">
    <property type="entry name" value="DBL homology domain (DH-domain)"/>
    <property type="match status" value="2"/>
</dbReference>
<evidence type="ECO:0000259" key="2">
    <source>
        <dbReference type="PROSITE" id="PS50003"/>
    </source>
</evidence>
<dbReference type="PROSITE" id="PS50010">
    <property type="entry name" value="DH_2"/>
    <property type="match status" value="2"/>
</dbReference>
<organism evidence="6 7">
    <name type="scientific">Marasmiellus scandens</name>
    <dbReference type="NCBI Taxonomy" id="2682957"/>
    <lineage>
        <taxon>Eukaryota</taxon>
        <taxon>Fungi</taxon>
        <taxon>Dikarya</taxon>
        <taxon>Basidiomycota</taxon>
        <taxon>Agaricomycotina</taxon>
        <taxon>Agaricomycetes</taxon>
        <taxon>Agaricomycetidae</taxon>
        <taxon>Agaricales</taxon>
        <taxon>Marasmiineae</taxon>
        <taxon>Omphalotaceae</taxon>
        <taxon>Marasmiellus</taxon>
    </lineage>
</organism>
<dbReference type="Gene3D" id="1.10.510.10">
    <property type="entry name" value="Transferase(Phosphotransferase) domain 1"/>
    <property type="match status" value="1"/>
</dbReference>
<dbReference type="CDD" id="cd00160">
    <property type="entry name" value="RhoGEF"/>
    <property type="match status" value="1"/>
</dbReference>
<gene>
    <name evidence="6" type="primary">TUS1_7</name>
    <name evidence="6" type="ORF">VKT23_018603</name>
</gene>
<dbReference type="InterPro" id="IPR000719">
    <property type="entry name" value="Prot_kinase_dom"/>
</dbReference>
<feature type="domain" description="Protein kinase" evidence="4">
    <location>
        <begin position="22"/>
        <end position="291"/>
    </location>
</feature>
<dbReference type="SUPFAM" id="SSF56112">
    <property type="entry name" value="Protein kinase-like (PK-like)"/>
    <property type="match status" value="1"/>
</dbReference>
<dbReference type="InterPro" id="IPR035899">
    <property type="entry name" value="DBL_dom_sf"/>
</dbReference>
<dbReference type="InterPro" id="IPR011993">
    <property type="entry name" value="PH-like_dom_sf"/>
</dbReference>
<dbReference type="PROSITE" id="PS50011">
    <property type="entry name" value="PROTEIN_KINASE_DOM"/>
    <property type="match status" value="1"/>
</dbReference>
<dbReference type="PROSITE" id="PS00108">
    <property type="entry name" value="PROTEIN_KINASE_ST"/>
    <property type="match status" value="1"/>
</dbReference>
<name>A0ABR1IRZ8_9AGAR</name>
<proteinExistence type="predicted"/>
<dbReference type="InterPro" id="IPR001849">
    <property type="entry name" value="PH_domain"/>
</dbReference>
<sequence>MIRLSKKSGLYPICLVLNNVRRVGDHPVAAGGFGEIWQGVIGDQIACLKVVKIYGDSDIRELLKEFFQEAIVWRQLDHPNVLPFLGLYFLDDSRQRVCLLSPWMNNGNLRQFLKNGSKVSIDRARLAHDIASGLSYLHEGKIIHGDLKGDNILITLAGRAVIADFGLARKVAESDILRLTSLSTSIHGKGSTRWMAPECLLPPISGSSFRSDIYAFGGVCYETFTGYIPFYETLQDITVVLQLMAGKRPSRPSDTPHLNDSMWTIMQECWSQEPAARPLANVLPDKIARAFDRIIESPGRWDDILSSRLRESIQLPDLGFHLEEFLSDSQSTLRGSKRVSRLHTNSQISTSVFDSTTLSRYSLGSDVGPVMNFSLLSVLSSQTTKRIPRRSHSKDAISHPNAFTGRDLVSTIRSLILRELSLNRNASVDENELAVQVARSLQSQSSFRQLDRDGLDSKKGADNVYMFVDILPTGVITSLTRCYSPMCAEGNLCYSPRCPRKKGVGRPKRTKTSPSSPKTVNTKASQVILLEKGAKLKAAIHDLISQEEQYIAEIDILDSVFIRPLYSVNPPIISPLKLDGFINDVFGNILNIRECNKRLVELLYTGQTELQIREEVFQDVTENVMLAYQKYIENYSPAEDRFKQEAAENVLLRLFVEERSRETQCSDDRSRWDLYYYLDRTLDHLQRQRPLFEALTKEVIVGSSDTGTLNKFIGALGDFQGMIRPRMFRRSMTSGDLGRSGWHNLSSEELNNGLEEREEKRQSIIFELIKGEMSYVKDLENTETVMYIGALRKATPPVVSPDQLDLLIEDVFHNLLDLLSHHKHLIEKLHDTQGKECLHTQNIAGVVFDAVLNFWDTYVKYIYNYPVAMHRLNDESAKNLKFKVLIDTIGHSNGLNINRLISRPIKHLLRYGLLLQEIFKETPPSHKDYDGLLQILQNIRILEDNIRPGLTAAKQKQELWFYSTNIVFKPGEWINLHLLDMDRCLVHTGKFLELRQSSVSLEWNEYRKIFTLLFDNYLVMTEVKRKGSHVQYHGKQRPLLLDLVTLSNFSNSPQQVSLKNPRGNSFEPESHIIYPCAIRYSGREGGQYILYTESAETRIEWKNKLEEALKSRRSTQEKNKAFEIRTLSKCFVSEDNVPAPAGSWSHGNTFVAKATCAVPFYTSNGQLLIAIGCVDGVWVKTSHNSGMMYMHRILALKGVTQCTVLEDYGILLVLADKTLYAHHVESLIPWSLESKHASTPEKISGYNEVQFFSAGMVHGRTFVIYVRKKGRNNIIRAIEAVQVEWPEVHTTSTGSRFNLRRTNSKSLFNSFKDFEIASEPYDLMFFMDKMVLMCTNGFQIIDLMNLESEIVPRQENPRYAQLVDRWEFVKPLGVIRVTDEEFLLCYTGQFLAFLWWYDELMGSLEFGLYVNNHGDPSRTTASIEWEGTAERVAFYESYVLLFDSCFIEIRQIHTGHLVQIIRGKNISCFWNGTSIHSSAANKDEKTARENRVYGVMTEIDSVSERSFQRIFELVSLDSRKL</sequence>